<comment type="caution">
    <text evidence="2">The sequence shown here is derived from an EMBL/GenBank/DDBJ whole genome shotgun (WGS) entry which is preliminary data.</text>
</comment>
<evidence type="ECO:0000313" key="3">
    <source>
        <dbReference type="Proteomes" id="UP000257109"/>
    </source>
</evidence>
<dbReference type="Proteomes" id="UP000257109">
    <property type="component" value="Unassembled WGS sequence"/>
</dbReference>
<keyword evidence="3" id="KW-1185">Reference proteome</keyword>
<protein>
    <submittedName>
        <fullName evidence="2">Uncharacterized protein</fullName>
    </submittedName>
</protein>
<name>A0A371I7M1_MUCPR</name>
<sequence length="86" mass="9422">MNSSNMQFQQNMSSTIQDIKRQIGQLANTVSHLQSAGSGNLPSQTISNPRGNASMVSLRSWRELPQAVPQQRPRPIDADSELDADS</sequence>
<dbReference type="OrthoDB" id="778454at2759"/>
<dbReference type="EMBL" id="QJKJ01000725">
    <property type="protein sequence ID" value="RDY11041.1"/>
    <property type="molecule type" value="Genomic_DNA"/>
</dbReference>
<proteinExistence type="predicted"/>
<dbReference type="AlphaFoldDB" id="A0A371I7M1"/>
<gene>
    <name evidence="2" type="ORF">CR513_04341</name>
</gene>
<organism evidence="2 3">
    <name type="scientific">Mucuna pruriens</name>
    <name type="common">Velvet bean</name>
    <name type="synonym">Dolichos pruriens</name>
    <dbReference type="NCBI Taxonomy" id="157652"/>
    <lineage>
        <taxon>Eukaryota</taxon>
        <taxon>Viridiplantae</taxon>
        <taxon>Streptophyta</taxon>
        <taxon>Embryophyta</taxon>
        <taxon>Tracheophyta</taxon>
        <taxon>Spermatophyta</taxon>
        <taxon>Magnoliopsida</taxon>
        <taxon>eudicotyledons</taxon>
        <taxon>Gunneridae</taxon>
        <taxon>Pentapetalae</taxon>
        <taxon>rosids</taxon>
        <taxon>fabids</taxon>
        <taxon>Fabales</taxon>
        <taxon>Fabaceae</taxon>
        <taxon>Papilionoideae</taxon>
        <taxon>50 kb inversion clade</taxon>
        <taxon>NPAAA clade</taxon>
        <taxon>indigoferoid/millettioid clade</taxon>
        <taxon>Phaseoleae</taxon>
        <taxon>Mucuna</taxon>
    </lineage>
</organism>
<feature type="region of interest" description="Disordered" evidence="1">
    <location>
        <begin position="64"/>
        <end position="86"/>
    </location>
</feature>
<evidence type="ECO:0000256" key="1">
    <source>
        <dbReference type="SAM" id="MobiDB-lite"/>
    </source>
</evidence>
<reference evidence="2" key="1">
    <citation type="submission" date="2018-05" db="EMBL/GenBank/DDBJ databases">
        <title>Draft genome of Mucuna pruriens seed.</title>
        <authorList>
            <person name="Nnadi N.E."/>
            <person name="Vos R."/>
            <person name="Hasami M.H."/>
            <person name="Devisetty U.K."/>
            <person name="Aguiy J.C."/>
        </authorList>
    </citation>
    <scope>NUCLEOTIDE SEQUENCE [LARGE SCALE GENOMIC DNA]</scope>
    <source>
        <strain evidence="2">JCA_2017</strain>
    </source>
</reference>
<feature type="non-terminal residue" evidence="2">
    <location>
        <position position="1"/>
    </location>
</feature>
<accession>A0A371I7M1</accession>
<evidence type="ECO:0000313" key="2">
    <source>
        <dbReference type="EMBL" id="RDY11041.1"/>
    </source>
</evidence>
<feature type="region of interest" description="Disordered" evidence="1">
    <location>
        <begin position="33"/>
        <end position="52"/>
    </location>
</feature>